<dbReference type="AlphaFoldDB" id="A0A5C5XN16"/>
<comment type="caution">
    <text evidence="3">The sequence shown here is derived from an EMBL/GenBank/DDBJ whole genome shotgun (WGS) entry which is preliminary data.</text>
</comment>
<sequence>MSVRRPYPSDLSNARWQFISELIDDSSPRGRKRSTELREVVNAINYRWSTGCTWRMLPHDYPKWETVYTYFDRWRREGTLREIREIILRKSPYVPVVSEKRKPGTSLRKSDRLHNSAHEWDCDPDSTRVERSRTSNPHRFGLSSKTSGHKEIVSS</sequence>
<protein>
    <recommendedName>
        <fullName evidence="2">Insertion element IS402-like domain-containing protein</fullName>
    </recommendedName>
</protein>
<dbReference type="InterPro" id="IPR025161">
    <property type="entry name" value="IS402-like_dom"/>
</dbReference>
<dbReference type="EMBL" id="SJPG01000001">
    <property type="protein sequence ID" value="TWT63142.1"/>
    <property type="molecule type" value="Genomic_DNA"/>
</dbReference>
<evidence type="ECO:0000313" key="3">
    <source>
        <dbReference type="EMBL" id="TWT63142.1"/>
    </source>
</evidence>
<organism evidence="3 4">
    <name type="scientific">Rubinisphaera italica</name>
    <dbReference type="NCBI Taxonomy" id="2527969"/>
    <lineage>
        <taxon>Bacteria</taxon>
        <taxon>Pseudomonadati</taxon>
        <taxon>Planctomycetota</taxon>
        <taxon>Planctomycetia</taxon>
        <taxon>Planctomycetales</taxon>
        <taxon>Planctomycetaceae</taxon>
        <taxon>Rubinisphaera</taxon>
    </lineage>
</organism>
<keyword evidence="4" id="KW-1185">Reference proteome</keyword>
<evidence type="ECO:0000313" key="4">
    <source>
        <dbReference type="Proteomes" id="UP000316095"/>
    </source>
</evidence>
<dbReference type="PANTHER" id="PTHR30007:SF0">
    <property type="entry name" value="TRANSPOSASE"/>
    <property type="match status" value="1"/>
</dbReference>
<evidence type="ECO:0000256" key="1">
    <source>
        <dbReference type="SAM" id="MobiDB-lite"/>
    </source>
</evidence>
<gene>
    <name evidence="3" type="ORF">Pan54_38940</name>
</gene>
<dbReference type="PANTHER" id="PTHR30007">
    <property type="entry name" value="PHP DOMAIN PROTEIN"/>
    <property type="match status" value="1"/>
</dbReference>
<feature type="region of interest" description="Disordered" evidence="1">
    <location>
        <begin position="98"/>
        <end position="155"/>
    </location>
</feature>
<dbReference type="Proteomes" id="UP000316095">
    <property type="component" value="Unassembled WGS sequence"/>
</dbReference>
<feature type="domain" description="Insertion element IS402-like" evidence="2">
    <location>
        <begin position="11"/>
        <end position="83"/>
    </location>
</feature>
<accession>A0A5C5XN16</accession>
<dbReference type="RefSeq" id="WP_165441853.1">
    <property type="nucleotide sequence ID" value="NZ_SJPG01000001.1"/>
</dbReference>
<name>A0A5C5XN16_9PLAN</name>
<proteinExistence type="predicted"/>
<reference evidence="3 4" key="1">
    <citation type="submission" date="2019-02" db="EMBL/GenBank/DDBJ databases">
        <title>Deep-cultivation of Planctomycetes and their phenomic and genomic characterization uncovers novel biology.</title>
        <authorList>
            <person name="Wiegand S."/>
            <person name="Jogler M."/>
            <person name="Boedeker C."/>
            <person name="Pinto D."/>
            <person name="Vollmers J."/>
            <person name="Rivas-Marin E."/>
            <person name="Kohn T."/>
            <person name="Peeters S.H."/>
            <person name="Heuer A."/>
            <person name="Rast P."/>
            <person name="Oberbeckmann S."/>
            <person name="Bunk B."/>
            <person name="Jeske O."/>
            <person name="Meyerdierks A."/>
            <person name="Storesund J.E."/>
            <person name="Kallscheuer N."/>
            <person name="Luecker S."/>
            <person name="Lage O.M."/>
            <person name="Pohl T."/>
            <person name="Merkel B.J."/>
            <person name="Hornburger P."/>
            <person name="Mueller R.-W."/>
            <person name="Bruemmer F."/>
            <person name="Labrenz M."/>
            <person name="Spormann A.M."/>
            <person name="Op Den Camp H."/>
            <person name="Overmann J."/>
            <person name="Amann R."/>
            <person name="Jetten M.S.M."/>
            <person name="Mascher T."/>
            <person name="Medema M.H."/>
            <person name="Devos D.P."/>
            <person name="Kaster A.-K."/>
            <person name="Ovreas L."/>
            <person name="Rohde M."/>
            <person name="Galperin M.Y."/>
            <person name="Jogler C."/>
        </authorList>
    </citation>
    <scope>NUCLEOTIDE SEQUENCE [LARGE SCALE GENOMIC DNA]</scope>
    <source>
        <strain evidence="3 4">Pan54</strain>
    </source>
</reference>
<evidence type="ECO:0000259" key="2">
    <source>
        <dbReference type="Pfam" id="PF13340"/>
    </source>
</evidence>
<feature type="compositionally biased region" description="Basic and acidic residues" evidence="1">
    <location>
        <begin position="98"/>
        <end position="133"/>
    </location>
</feature>
<dbReference type="Pfam" id="PF13340">
    <property type="entry name" value="DUF4096"/>
    <property type="match status" value="1"/>
</dbReference>